<keyword evidence="5 6" id="KW-0472">Membrane</keyword>
<dbReference type="OrthoDB" id="45005at2759"/>
<feature type="transmembrane region" description="Helical" evidence="6">
    <location>
        <begin position="50"/>
        <end position="69"/>
    </location>
</feature>
<comment type="subcellular location">
    <subcellularLocation>
        <location evidence="1">Membrane</location>
        <topology evidence="1">Multi-pass membrane protein</topology>
    </subcellularLocation>
</comment>
<dbReference type="AlphaFoldDB" id="A0A836CI34"/>
<dbReference type="GO" id="GO:0015360">
    <property type="term" value="F:acetate:proton symporter activity"/>
    <property type="evidence" value="ECO:0007669"/>
    <property type="project" value="TreeGrafter"/>
</dbReference>
<dbReference type="Pfam" id="PF01184">
    <property type="entry name" value="Gpr1_Fun34_YaaH"/>
    <property type="match status" value="1"/>
</dbReference>
<feature type="transmembrane region" description="Helical" evidence="6">
    <location>
        <begin position="144"/>
        <end position="164"/>
    </location>
</feature>
<dbReference type="Proteomes" id="UP000664859">
    <property type="component" value="Unassembled WGS sequence"/>
</dbReference>
<feature type="transmembrane region" description="Helical" evidence="6">
    <location>
        <begin position="81"/>
        <end position="103"/>
    </location>
</feature>
<feature type="transmembrane region" description="Helical" evidence="6">
    <location>
        <begin position="171"/>
        <end position="193"/>
    </location>
</feature>
<keyword evidence="8" id="KW-1185">Reference proteome</keyword>
<evidence type="ECO:0000256" key="3">
    <source>
        <dbReference type="ARBA" id="ARBA00022692"/>
    </source>
</evidence>
<comment type="similarity">
    <text evidence="2">Belongs to the acetate uptake transporter (AceTr) (TC 2.A.96) family.</text>
</comment>
<keyword evidence="4 6" id="KW-1133">Transmembrane helix</keyword>
<feature type="transmembrane region" description="Helical" evidence="6">
    <location>
        <begin position="199"/>
        <end position="221"/>
    </location>
</feature>
<evidence type="ECO:0000313" key="7">
    <source>
        <dbReference type="EMBL" id="KAG5186053.1"/>
    </source>
</evidence>
<reference evidence="7" key="1">
    <citation type="submission" date="2021-02" db="EMBL/GenBank/DDBJ databases">
        <title>First Annotated Genome of the Yellow-green Alga Tribonema minus.</title>
        <authorList>
            <person name="Mahan K.M."/>
        </authorList>
    </citation>
    <scope>NUCLEOTIDE SEQUENCE</scope>
    <source>
        <strain evidence="7">UTEX B ZZ1240</strain>
    </source>
</reference>
<dbReference type="GO" id="GO:0005886">
    <property type="term" value="C:plasma membrane"/>
    <property type="evidence" value="ECO:0007669"/>
    <property type="project" value="TreeGrafter"/>
</dbReference>
<sequence>METAFDELEGGPATLKFSSSRSVHKASAVSGAAPVSTVAPPPFSRRAEPACNVVGFMACGLTGVLLMYANTGWVDKAFIEFVIPHALCQGGVVQLLAAIWSLVRGHMLDATFHMLWGGFWLAWGTLRVLRLQGVTWGPTSPDFATAQCLFLMEWTIVAIVMFLVARHKRPFAVRFAFGSLAVALALLALTPWTAAVGKIGAYVGMLSSSSFFYAGAAQLMFEVNSIRWWGMSA</sequence>
<evidence type="ECO:0000256" key="5">
    <source>
        <dbReference type="ARBA" id="ARBA00023136"/>
    </source>
</evidence>
<dbReference type="PANTHER" id="PTHR30178">
    <property type="entry name" value="INNER MEMBRANE PROTEIN YAAH"/>
    <property type="match status" value="1"/>
</dbReference>
<dbReference type="EMBL" id="JAFCMP010000113">
    <property type="protein sequence ID" value="KAG5186053.1"/>
    <property type="molecule type" value="Genomic_DNA"/>
</dbReference>
<dbReference type="PANTHER" id="PTHR30178:SF3">
    <property type="entry name" value="SUCCINATE-ACETATE_PROTON SYMPORTER SATP"/>
    <property type="match status" value="1"/>
</dbReference>
<evidence type="ECO:0000313" key="8">
    <source>
        <dbReference type="Proteomes" id="UP000664859"/>
    </source>
</evidence>
<dbReference type="GO" id="GO:0071422">
    <property type="term" value="P:succinate transmembrane transport"/>
    <property type="evidence" value="ECO:0007669"/>
    <property type="project" value="TreeGrafter"/>
</dbReference>
<keyword evidence="3 6" id="KW-0812">Transmembrane</keyword>
<evidence type="ECO:0000256" key="2">
    <source>
        <dbReference type="ARBA" id="ARBA00005587"/>
    </source>
</evidence>
<evidence type="ECO:0000256" key="1">
    <source>
        <dbReference type="ARBA" id="ARBA00004141"/>
    </source>
</evidence>
<evidence type="ECO:0000256" key="6">
    <source>
        <dbReference type="SAM" id="Phobius"/>
    </source>
</evidence>
<dbReference type="InterPro" id="IPR047623">
    <property type="entry name" value="SatP"/>
</dbReference>
<name>A0A836CI34_9STRA</name>
<gene>
    <name evidence="7" type="ORF">JKP88DRAFT_38639</name>
</gene>
<comment type="caution">
    <text evidence="7">The sequence shown here is derived from an EMBL/GenBank/DDBJ whole genome shotgun (WGS) entry which is preliminary data.</text>
</comment>
<evidence type="ECO:0000256" key="4">
    <source>
        <dbReference type="ARBA" id="ARBA00022989"/>
    </source>
</evidence>
<proteinExistence type="inferred from homology"/>
<organism evidence="7 8">
    <name type="scientific">Tribonema minus</name>
    <dbReference type="NCBI Taxonomy" id="303371"/>
    <lineage>
        <taxon>Eukaryota</taxon>
        <taxon>Sar</taxon>
        <taxon>Stramenopiles</taxon>
        <taxon>Ochrophyta</taxon>
        <taxon>PX clade</taxon>
        <taxon>Xanthophyceae</taxon>
        <taxon>Tribonematales</taxon>
        <taxon>Tribonemataceae</taxon>
        <taxon>Tribonema</taxon>
    </lineage>
</organism>
<dbReference type="NCBIfam" id="NF038013">
    <property type="entry name" value="AceTr_1"/>
    <property type="match status" value="1"/>
</dbReference>
<accession>A0A836CI34</accession>
<protein>
    <submittedName>
        <fullName evidence="7">GPR1/FUN34/yaaH family-domain-containing protein</fullName>
    </submittedName>
</protein>
<dbReference type="InterPro" id="IPR000791">
    <property type="entry name" value="Gpr1/Fun34/SatP-like"/>
</dbReference>